<keyword evidence="2" id="KW-1185">Reference proteome</keyword>
<sequence length="117" mass="13524">MREKGSSILSLRLYLIREERRTEAARGRSSVLQRFLVASFVRKETRKKRGGVRRSFFGRTSVIDNHGSRGWGVRWSRSREEGKASSVLGWTEKKRKIRMKAAVNHRNSGVKREAVAH</sequence>
<comment type="caution">
    <text evidence="1">The sequence shown here is derived from an EMBL/GenBank/DDBJ whole genome shotgun (WGS) entry which is preliminary data.</text>
</comment>
<reference evidence="1 2" key="1">
    <citation type="journal article" date="2017" name="Nat. Commun.">
        <title>Genome assembly with in vitro proximity ligation data and whole-genome triplication in lettuce.</title>
        <authorList>
            <person name="Reyes-Chin-Wo S."/>
            <person name="Wang Z."/>
            <person name="Yang X."/>
            <person name="Kozik A."/>
            <person name="Arikit S."/>
            <person name="Song C."/>
            <person name="Xia L."/>
            <person name="Froenicke L."/>
            <person name="Lavelle D.O."/>
            <person name="Truco M.J."/>
            <person name="Xia R."/>
            <person name="Zhu S."/>
            <person name="Xu C."/>
            <person name="Xu H."/>
            <person name="Xu X."/>
            <person name="Cox K."/>
            <person name="Korf I."/>
            <person name="Meyers B.C."/>
            <person name="Michelmore R.W."/>
        </authorList>
    </citation>
    <scope>NUCLEOTIDE SEQUENCE [LARGE SCALE GENOMIC DNA]</scope>
    <source>
        <strain evidence="2">cv. Salinas</strain>
        <tissue evidence="1">Seedlings</tissue>
    </source>
</reference>
<dbReference type="Proteomes" id="UP000235145">
    <property type="component" value="Unassembled WGS sequence"/>
</dbReference>
<gene>
    <name evidence="1" type="ORF">LSAT_V11C400205250</name>
</gene>
<evidence type="ECO:0000313" key="2">
    <source>
        <dbReference type="Proteomes" id="UP000235145"/>
    </source>
</evidence>
<organism evidence="1 2">
    <name type="scientific">Lactuca sativa</name>
    <name type="common">Garden lettuce</name>
    <dbReference type="NCBI Taxonomy" id="4236"/>
    <lineage>
        <taxon>Eukaryota</taxon>
        <taxon>Viridiplantae</taxon>
        <taxon>Streptophyta</taxon>
        <taxon>Embryophyta</taxon>
        <taxon>Tracheophyta</taxon>
        <taxon>Spermatophyta</taxon>
        <taxon>Magnoliopsida</taxon>
        <taxon>eudicotyledons</taxon>
        <taxon>Gunneridae</taxon>
        <taxon>Pentapetalae</taxon>
        <taxon>asterids</taxon>
        <taxon>campanulids</taxon>
        <taxon>Asterales</taxon>
        <taxon>Asteraceae</taxon>
        <taxon>Cichorioideae</taxon>
        <taxon>Cichorieae</taxon>
        <taxon>Lactucinae</taxon>
        <taxon>Lactuca</taxon>
    </lineage>
</organism>
<dbReference type="OrthoDB" id="10514454at2759"/>
<accession>A0A9R1XNH8</accession>
<dbReference type="EMBL" id="NBSK02000004">
    <property type="protein sequence ID" value="KAJ0213872.1"/>
    <property type="molecule type" value="Genomic_DNA"/>
</dbReference>
<evidence type="ECO:0000313" key="1">
    <source>
        <dbReference type="EMBL" id="KAJ0213872.1"/>
    </source>
</evidence>
<proteinExistence type="predicted"/>
<name>A0A9R1XNH8_LACSA</name>
<protein>
    <submittedName>
        <fullName evidence="1">Uncharacterized protein</fullName>
    </submittedName>
</protein>
<dbReference type="AlphaFoldDB" id="A0A9R1XNH8"/>